<sequence>MRRKHPWQWAAAIVLVLIVFLALRSLATNPNVDLPTIVKYLFDPLTLSGLGVTLALTVVSMVLGLAGGMVLAVMRLSGNVVLATMSRLYVWAFRAVPVLVQLIFWAYLGALYAHITIGIPFTDIVLFSARTSDVIGGTTAAILALGLSEMAYCAEIVRGGMLAIDRGQIEAAHSLAMSPGLTMRRIVLPQAMRVIVPPLGNETINMVKLTSLVSVIAGADLMTRLQTVYSQNFKVIPLLLVGSIWYLILITLLSFPQAWLERRYGRGVTAQRSPSWRSIVAWHHRRHAKRLKGATS</sequence>
<dbReference type="InterPro" id="IPR010065">
    <property type="entry name" value="AA_ABC_transptr_permease_3TM"/>
</dbReference>
<keyword evidence="7 8" id="KW-0472">Membrane</keyword>
<feature type="transmembrane region" description="Helical" evidence="8">
    <location>
        <begin position="235"/>
        <end position="255"/>
    </location>
</feature>
<evidence type="ECO:0000256" key="3">
    <source>
        <dbReference type="ARBA" id="ARBA00022475"/>
    </source>
</evidence>
<evidence type="ECO:0000256" key="6">
    <source>
        <dbReference type="ARBA" id="ARBA00022989"/>
    </source>
</evidence>
<dbReference type="InterPro" id="IPR043429">
    <property type="entry name" value="ArtM/GltK/GlnP/TcyL/YhdX-like"/>
</dbReference>
<keyword evidence="5" id="KW-0029">Amino-acid transport</keyword>
<dbReference type="PANTHER" id="PTHR30614">
    <property type="entry name" value="MEMBRANE COMPONENT OF AMINO ACID ABC TRANSPORTER"/>
    <property type="match status" value="1"/>
</dbReference>
<dbReference type="PROSITE" id="PS50928">
    <property type="entry name" value="ABC_TM1"/>
    <property type="match status" value="1"/>
</dbReference>
<keyword evidence="11" id="KW-1185">Reference proteome</keyword>
<gene>
    <name evidence="10" type="ORF">RBR11_01280</name>
</gene>
<dbReference type="RefSeq" id="WP_308487480.1">
    <property type="nucleotide sequence ID" value="NZ_JAVFCB010000001.1"/>
</dbReference>
<dbReference type="NCBIfam" id="TIGR01726">
    <property type="entry name" value="HEQRo_perm_3TM"/>
    <property type="match status" value="1"/>
</dbReference>
<keyword evidence="2 8" id="KW-0813">Transport</keyword>
<dbReference type="Proteomes" id="UP001230289">
    <property type="component" value="Unassembled WGS sequence"/>
</dbReference>
<dbReference type="EMBL" id="JAVFCB010000001">
    <property type="protein sequence ID" value="MDQ4212545.1"/>
    <property type="molecule type" value="Genomic_DNA"/>
</dbReference>
<feature type="transmembrane region" description="Helical" evidence="8">
    <location>
        <begin position="51"/>
        <end position="76"/>
    </location>
</feature>
<dbReference type="InterPro" id="IPR000515">
    <property type="entry name" value="MetI-like"/>
</dbReference>
<name>A0ABU0XBR5_9MICO</name>
<dbReference type="Gene3D" id="1.10.3720.10">
    <property type="entry name" value="MetI-like"/>
    <property type="match status" value="1"/>
</dbReference>
<evidence type="ECO:0000256" key="5">
    <source>
        <dbReference type="ARBA" id="ARBA00022970"/>
    </source>
</evidence>
<protein>
    <submittedName>
        <fullName evidence="10">Amino acid ABC transporter permease</fullName>
    </submittedName>
</protein>
<dbReference type="CDD" id="cd06261">
    <property type="entry name" value="TM_PBP2"/>
    <property type="match status" value="1"/>
</dbReference>
<keyword evidence="6 8" id="KW-1133">Transmembrane helix</keyword>
<evidence type="ECO:0000256" key="8">
    <source>
        <dbReference type="RuleBase" id="RU363032"/>
    </source>
</evidence>
<comment type="subcellular location">
    <subcellularLocation>
        <location evidence="1 8">Cell membrane</location>
        <topology evidence="1 8">Multi-pass membrane protein</topology>
    </subcellularLocation>
</comment>
<reference evidence="10 11" key="1">
    <citation type="submission" date="2023-08" db="EMBL/GenBank/DDBJ databases">
        <title>Microbacterium sp. nov., isolated from a waste landfill.</title>
        <authorList>
            <person name="Wen W."/>
        </authorList>
    </citation>
    <scope>NUCLEOTIDE SEQUENCE [LARGE SCALE GENOMIC DNA]</scope>
    <source>
        <strain evidence="10 11">ASV81</strain>
    </source>
</reference>
<dbReference type="PANTHER" id="PTHR30614:SF0">
    <property type="entry name" value="L-CYSTINE TRANSPORT SYSTEM PERMEASE PROTEIN TCYL"/>
    <property type="match status" value="1"/>
</dbReference>
<evidence type="ECO:0000259" key="9">
    <source>
        <dbReference type="PROSITE" id="PS50928"/>
    </source>
</evidence>
<dbReference type="SUPFAM" id="SSF161098">
    <property type="entry name" value="MetI-like"/>
    <property type="match status" value="1"/>
</dbReference>
<accession>A0ABU0XBR5</accession>
<evidence type="ECO:0000256" key="7">
    <source>
        <dbReference type="ARBA" id="ARBA00023136"/>
    </source>
</evidence>
<dbReference type="InterPro" id="IPR035906">
    <property type="entry name" value="MetI-like_sf"/>
</dbReference>
<organism evidence="10 11">
    <name type="scientific">Microbacterium capsulatum</name>
    <dbReference type="NCBI Taxonomy" id="3041921"/>
    <lineage>
        <taxon>Bacteria</taxon>
        <taxon>Bacillati</taxon>
        <taxon>Actinomycetota</taxon>
        <taxon>Actinomycetes</taxon>
        <taxon>Micrococcales</taxon>
        <taxon>Microbacteriaceae</taxon>
        <taxon>Microbacterium</taxon>
    </lineage>
</organism>
<keyword evidence="3" id="KW-1003">Cell membrane</keyword>
<evidence type="ECO:0000256" key="2">
    <source>
        <dbReference type="ARBA" id="ARBA00022448"/>
    </source>
</evidence>
<comment type="caution">
    <text evidence="10">The sequence shown here is derived from an EMBL/GenBank/DDBJ whole genome shotgun (WGS) entry which is preliminary data.</text>
</comment>
<dbReference type="Pfam" id="PF00528">
    <property type="entry name" value="BPD_transp_1"/>
    <property type="match status" value="1"/>
</dbReference>
<proteinExistence type="inferred from homology"/>
<feature type="transmembrane region" description="Helical" evidence="8">
    <location>
        <begin position="88"/>
        <end position="108"/>
    </location>
</feature>
<evidence type="ECO:0000256" key="4">
    <source>
        <dbReference type="ARBA" id="ARBA00022692"/>
    </source>
</evidence>
<keyword evidence="4 8" id="KW-0812">Transmembrane</keyword>
<evidence type="ECO:0000313" key="10">
    <source>
        <dbReference type="EMBL" id="MDQ4212545.1"/>
    </source>
</evidence>
<evidence type="ECO:0000313" key="11">
    <source>
        <dbReference type="Proteomes" id="UP001230289"/>
    </source>
</evidence>
<evidence type="ECO:0000256" key="1">
    <source>
        <dbReference type="ARBA" id="ARBA00004651"/>
    </source>
</evidence>
<comment type="similarity">
    <text evidence="8">Belongs to the binding-protein-dependent transport system permease family.</text>
</comment>
<feature type="domain" description="ABC transmembrane type-1" evidence="9">
    <location>
        <begin position="50"/>
        <end position="257"/>
    </location>
</feature>